<dbReference type="Gene3D" id="3.40.50.1820">
    <property type="entry name" value="alpha/beta hydrolase"/>
    <property type="match status" value="1"/>
</dbReference>
<gene>
    <name evidence="2" type="ORF">FHS83_001729</name>
</gene>
<dbReference type="AlphaFoldDB" id="A0A846MZ89"/>
<dbReference type="RefSeq" id="WP_167082591.1">
    <property type="nucleotide sequence ID" value="NZ_BAAADC010000001.1"/>
</dbReference>
<keyword evidence="1" id="KW-0732">Signal</keyword>
<organism evidence="2 3">
    <name type="scientific">Rhizomicrobium palustre</name>
    <dbReference type="NCBI Taxonomy" id="189966"/>
    <lineage>
        <taxon>Bacteria</taxon>
        <taxon>Pseudomonadati</taxon>
        <taxon>Pseudomonadota</taxon>
        <taxon>Alphaproteobacteria</taxon>
        <taxon>Micropepsales</taxon>
        <taxon>Micropepsaceae</taxon>
        <taxon>Rhizomicrobium</taxon>
    </lineage>
</organism>
<evidence type="ECO:0000256" key="1">
    <source>
        <dbReference type="SAM" id="SignalP"/>
    </source>
</evidence>
<proteinExistence type="predicted"/>
<name>A0A846MZ89_9PROT</name>
<reference evidence="2 3" key="1">
    <citation type="submission" date="2020-03" db="EMBL/GenBank/DDBJ databases">
        <title>Genomic Encyclopedia of Type Strains, Phase IV (KMG-IV): sequencing the most valuable type-strain genomes for metagenomic binning, comparative biology and taxonomic classification.</title>
        <authorList>
            <person name="Goeker M."/>
        </authorList>
    </citation>
    <scope>NUCLEOTIDE SEQUENCE [LARGE SCALE GENOMIC DNA]</scope>
    <source>
        <strain evidence="2 3">DSM 19867</strain>
    </source>
</reference>
<dbReference type="EMBL" id="JAASRM010000001">
    <property type="protein sequence ID" value="NIK88411.1"/>
    <property type="molecule type" value="Genomic_DNA"/>
</dbReference>
<accession>A0A846MZ89</accession>
<evidence type="ECO:0000313" key="2">
    <source>
        <dbReference type="EMBL" id="NIK88411.1"/>
    </source>
</evidence>
<evidence type="ECO:0000313" key="3">
    <source>
        <dbReference type="Proteomes" id="UP000570514"/>
    </source>
</evidence>
<comment type="caution">
    <text evidence="2">The sequence shown here is derived from an EMBL/GenBank/DDBJ whole genome shotgun (WGS) entry which is preliminary data.</text>
</comment>
<protein>
    <recommendedName>
        <fullName evidence="4">Secreted protein</fullName>
    </recommendedName>
</protein>
<feature type="signal peptide" evidence="1">
    <location>
        <begin position="1"/>
        <end position="20"/>
    </location>
</feature>
<dbReference type="InterPro" id="IPR029058">
    <property type="entry name" value="AB_hydrolase_fold"/>
</dbReference>
<sequence>MICRSLVAAVFLAGLMPVLAAPIAPGIGEQTAPLTEPLEIFTYRPANCTPTGYLLVFHGVDRNADTYRDDAEPLADRFCLIAVAPLFDKQRFPNWRYQHGGVVHRGAAQRPEHYTASSFSIWSIG</sequence>
<feature type="chain" id="PRO_5032637556" description="Secreted protein" evidence="1">
    <location>
        <begin position="21"/>
        <end position="125"/>
    </location>
</feature>
<evidence type="ECO:0008006" key="4">
    <source>
        <dbReference type="Google" id="ProtNLM"/>
    </source>
</evidence>
<dbReference type="Proteomes" id="UP000570514">
    <property type="component" value="Unassembled WGS sequence"/>
</dbReference>
<keyword evidence="3" id="KW-1185">Reference proteome</keyword>